<protein>
    <recommendedName>
        <fullName evidence="1">N-acetyltransferase domain-containing protein</fullName>
    </recommendedName>
</protein>
<dbReference type="InterPro" id="IPR000182">
    <property type="entry name" value="GNAT_dom"/>
</dbReference>
<dbReference type="InterPro" id="IPR016181">
    <property type="entry name" value="Acyl_CoA_acyltransferase"/>
</dbReference>
<proteinExistence type="predicted"/>
<sequence>MSCQHGIDDLREATTQDIDAIEKVYKSAFPEEESESVTKLAVQLLKDNETSPKIYSFVALLKNTVVGHVSFSPVVDANDVGFRGYILAPLAVQSDYHKHGIGSKLVKHGLEQLTNVGVHAVFVYGDPGYYGRFGFRADIAENTKVDYEVKYPSGWQGLILNDCHHTETGTRNISVHAALCDEELW</sequence>
<evidence type="ECO:0000259" key="1">
    <source>
        <dbReference type="PROSITE" id="PS51186"/>
    </source>
</evidence>
<dbReference type="EMBL" id="JABMIG020000385">
    <property type="protein sequence ID" value="KAL3779556.1"/>
    <property type="molecule type" value="Genomic_DNA"/>
</dbReference>
<dbReference type="AlphaFoldDB" id="A0ABD3NX57"/>
<accession>A0ABD3NX57</accession>
<feature type="domain" description="N-acetyltransferase" evidence="1">
    <location>
        <begin position="8"/>
        <end position="152"/>
    </location>
</feature>
<dbReference type="PROSITE" id="PS51186">
    <property type="entry name" value="GNAT"/>
    <property type="match status" value="1"/>
</dbReference>
<dbReference type="Proteomes" id="UP001516023">
    <property type="component" value="Unassembled WGS sequence"/>
</dbReference>
<evidence type="ECO:0000313" key="2">
    <source>
        <dbReference type="EMBL" id="KAL3779556.1"/>
    </source>
</evidence>
<reference evidence="2 3" key="1">
    <citation type="journal article" date="2020" name="G3 (Bethesda)">
        <title>Improved Reference Genome for Cyclotella cryptica CCMP332, a Model for Cell Wall Morphogenesis, Salinity Adaptation, and Lipid Production in Diatoms (Bacillariophyta).</title>
        <authorList>
            <person name="Roberts W.R."/>
            <person name="Downey K.M."/>
            <person name="Ruck E.C."/>
            <person name="Traller J.C."/>
            <person name="Alverson A.J."/>
        </authorList>
    </citation>
    <scope>NUCLEOTIDE SEQUENCE [LARGE SCALE GENOMIC DNA]</scope>
    <source>
        <strain evidence="2 3">CCMP332</strain>
    </source>
</reference>
<gene>
    <name evidence="2" type="ORF">HJC23_009608</name>
</gene>
<evidence type="ECO:0000313" key="3">
    <source>
        <dbReference type="Proteomes" id="UP001516023"/>
    </source>
</evidence>
<organism evidence="2 3">
    <name type="scientific">Cyclotella cryptica</name>
    <dbReference type="NCBI Taxonomy" id="29204"/>
    <lineage>
        <taxon>Eukaryota</taxon>
        <taxon>Sar</taxon>
        <taxon>Stramenopiles</taxon>
        <taxon>Ochrophyta</taxon>
        <taxon>Bacillariophyta</taxon>
        <taxon>Coscinodiscophyceae</taxon>
        <taxon>Thalassiosirophycidae</taxon>
        <taxon>Stephanodiscales</taxon>
        <taxon>Stephanodiscaceae</taxon>
        <taxon>Cyclotella</taxon>
    </lineage>
</organism>
<dbReference type="Pfam" id="PF00583">
    <property type="entry name" value="Acetyltransf_1"/>
    <property type="match status" value="1"/>
</dbReference>
<dbReference type="CDD" id="cd04301">
    <property type="entry name" value="NAT_SF"/>
    <property type="match status" value="1"/>
</dbReference>
<keyword evidence="3" id="KW-1185">Reference proteome</keyword>
<comment type="caution">
    <text evidence="2">The sequence shown here is derived from an EMBL/GenBank/DDBJ whole genome shotgun (WGS) entry which is preliminary data.</text>
</comment>
<dbReference type="Gene3D" id="3.40.630.30">
    <property type="match status" value="1"/>
</dbReference>
<dbReference type="SUPFAM" id="SSF55729">
    <property type="entry name" value="Acyl-CoA N-acyltransferases (Nat)"/>
    <property type="match status" value="1"/>
</dbReference>
<name>A0ABD3NX57_9STRA</name>